<gene>
    <name evidence="1" type="ORF">EZS28_046991</name>
</gene>
<organism evidence="1 2">
    <name type="scientific">Streblomastix strix</name>
    <dbReference type="NCBI Taxonomy" id="222440"/>
    <lineage>
        <taxon>Eukaryota</taxon>
        <taxon>Metamonada</taxon>
        <taxon>Preaxostyla</taxon>
        <taxon>Oxymonadida</taxon>
        <taxon>Streblomastigidae</taxon>
        <taxon>Streblomastix</taxon>
    </lineage>
</organism>
<protein>
    <submittedName>
        <fullName evidence="1">Uncharacterized protein</fullName>
    </submittedName>
</protein>
<comment type="caution">
    <text evidence="1">The sequence shown here is derived from an EMBL/GenBank/DDBJ whole genome shotgun (WGS) entry which is preliminary data.</text>
</comment>
<proteinExistence type="predicted"/>
<evidence type="ECO:0000313" key="1">
    <source>
        <dbReference type="EMBL" id="KAA6357482.1"/>
    </source>
</evidence>
<evidence type="ECO:0000313" key="2">
    <source>
        <dbReference type="Proteomes" id="UP000324800"/>
    </source>
</evidence>
<dbReference type="EMBL" id="SNRW01031339">
    <property type="protein sequence ID" value="KAA6357482.1"/>
    <property type="molecule type" value="Genomic_DNA"/>
</dbReference>
<reference evidence="1 2" key="1">
    <citation type="submission" date="2019-03" db="EMBL/GenBank/DDBJ databases">
        <title>Single cell metagenomics reveals metabolic interactions within the superorganism composed of flagellate Streblomastix strix and complex community of Bacteroidetes bacteria on its surface.</title>
        <authorList>
            <person name="Treitli S.C."/>
            <person name="Kolisko M."/>
            <person name="Husnik F."/>
            <person name="Keeling P."/>
            <person name="Hampl V."/>
        </authorList>
    </citation>
    <scope>NUCLEOTIDE SEQUENCE [LARGE SCALE GENOMIC DNA]</scope>
    <source>
        <strain evidence="1">ST1C</strain>
    </source>
</reference>
<name>A0A5J4THY2_9EUKA</name>
<feature type="non-terminal residue" evidence="1">
    <location>
        <position position="427"/>
    </location>
</feature>
<dbReference type="Proteomes" id="UP000324800">
    <property type="component" value="Unassembled WGS sequence"/>
</dbReference>
<accession>A0A5J4THY2</accession>
<feature type="non-terminal residue" evidence="1">
    <location>
        <position position="1"/>
    </location>
</feature>
<dbReference type="AlphaFoldDB" id="A0A5J4THY2"/>
<sequence length="427" mass="49240">NQDSYHIVHYNDQAQRWIISEKKHDYLKGSVDITADQLSTVILSAVKNRRSTTDFVDQLHELIELDFRGSIIIPPPSGDPTGAQYDIKRYMDYLRELTTGWDGAEFQRFNPRIQVDMINDPNDPHHGWFHDCLRLFQNPGKLVPYIFNESDLQEYSVDTKSDDLYSAYREIEADYSLAKDYEWDLEMDTNHNYCDLNGSLAAGKGHWCEKIENGNYNGQYDNCPSCITSQLEKHNAFFLSPRFARDNLSFKPTSDTNIGHKNLLAQVKYNTSTVPDKSDSDKQRTYNDKTIFDERRKYYDNAIKEFNDKVYSGNFNNYKVTLSLINYVERFGKTNVNVGDQVIINIRGEFVMSTITKTTKNSSKLIDARVEIDTDYKPFIGGTNFANNGIESYDINLYDVFGVGQVLNSPIKCIFSDYTRRLFVSGV</sequence>